<evidence type="ECO:0000313" key="2">
    <source>
        <dbReference type="Proteomes" id="UP000500961"/>
    </source>
</evidence>
<reference evidence="1 2" key="1">
    <citation type="submission" date="2019-07" db="EMBL/GenBank/DDBJ databases">
        <title>Thalassofilum flectens gen. nov., sp. nov., a novel moderate thermophilic anaerobe from a shallow sea hot spring in Kunashir Island (Russia), representing a new family in the order Bacteroidales, and proposal of Thalassofilacea fam. nov.</title>
        <authorList>
            <person name="Kochetkova T.V."/>
            <person name="Podosokorskaya O.A."/>
            <person name="Novikov A."/>
            <person name="Elcheninov A.G."/>
            <person name="Toshchakov S.V."/>
            <person name="Kublanov I.V."/>
        </authorList>
    </citation>
    <scope>NUCLEOTIDE SEQUENCE [LARGE SCALE GENOMIC DNA]</scope>
    <source>
        <strain evidence="1 2">38-H</strain>
    </source>
</reference>
<dbReference type="EMBL" id="CP041345">
    <property type="protein sequence ID" value="QKG80164.1"/>
    <property type="molecule type" value="Genomic_DNA"/>
</dbReference>
<sequence length="86" mass="9504">MTKTITFNELRRVKDSLPDGSMQVIADRLNVNVETVRNYFGGTNYKEGGAVGFHLEPGPDGGIVILDDTTILEIAYEIIEKSKEMA</sequence>
<protein>
    <submittedName>
        <fullName evidence="1">DNA-binding protein</fullName>
    </submittedName>
</protein>
<dbReference type="GO" id="GO:0003677">
    <property type="term" value="F:DNA binding"/>
    <property type="evidence" value="ECO:0007669"/>
    <property type="project" value="UniProtKB-KW"/>
</dbReference>
<keyword evidence="2" id="KW-1185">Reference proteome</keyword>
<accession>A0A7D4C0M0</accession>
<gene>
    <name evidence="1" type="ORF">FHG85_07795</name>
</gene>
<evidence type="ECO:0000313" key="1">
    <source>
        <dbReference type="EMBL" id="QKG80164.1"/>
    </source>
</evidence>
<dbReference type="Proteomes" id="UP000500961">
    <property type="component" value="Chromosome"/>
</dbReference>
<name>A0A7D4C0M0_9BACT</name>
<keyword evidence="1" id="KW-0238">DNA-binding</keyword>
<dbReference type="KEGG" id="ttz:FHG85_07795"/>
<organism evidence="1 2">
    <name type="scientific">Tenuifilum thalassicum</name>
    <dbReference type="NCBI Taxonomy" id="2590900"/>
    <lineage>
        <taxon>Bacteria</taxon>
        <taxon>Pseudomonadati</taxon>
        <taxon>Bacteroidota</taxon>
        <taxon>Bacteroidia</taxon>
        <taxon>Bacteroidales</taxon>
        <taxon>Tenuifilaceae</taxon>
        <taxon>Tenuifilum</taxon>
    </lineage>
</organism>
<proteinExistence type="predicted"/>
<dbReference type="RefSeq" id="WP_173074642.1">
    <property type="nucleotide sequence ID" value="NZ_CP041345.1"/>
</dbReference>
<dbReference type="AlphaFoldDB" id="A0A7D4C0M0"/>